<accession>A0A1G8R947</accession>
<keyword evidence="1" id="KW-0732">Signal</keyword>
<evidence type="ECO:0000256" key="1">
    <source>
        <dbReference type="SAM" id="SignalP"/>
    </source>
</evidence>
<dbReference type="OrthoDB" id="2740293at2"/>
<reference evidence="3" key="1">
    <citation type="submission" date="2016-10" db="EMBL/GenBank/DDBJ databases">
        <authorList>
            <person name="Varghese N."/>
            <person name="Submissions S."/>
        </authorList>
    </citation>
    <scope>NUCLEOTIDE SEQUENCE [LARGE SCALE GENOMIC DNA]</scope>
    <source>
        <strain evidence="3">DSM 4771</strain>
    </source>
</reference>
<dbReference type="STRING" id="86666.SAMN04490247_0900"/>
<proteinExistence type="predicted"/>
<dbReference type="PROSITE" id="PS51257">
    <property type="entry name" value="PROKAR_LIPOPROTEIN"/>
    <property type="match status" value="1"/>
</dbReference>
<organism evidence="2 3">
    <name type="scientific">Salimicrobium halophilum</name>
    <dbReference type="NCBI Taxonomy" id="86666"/>
    <lineage>
        <taxon>Bacteria</taxon>
        <taxon>Bacillati</taxon>
        <taxon>Bacillota</taxon>
        <taxon>Bacilli</taxon>
        <taxon>Bacillales</taxon>
        <taxon>Bacillaceae</taxon>
        <taxon>Salimicrobium</taxon>
    </lineage>
</organism>
<dbReference type="RefSeq" id="WP_093192471.1">
    <property type="nucleotide sequence ID" value="NZ_FNEV01000002.1"/>
</dbReference>
<feature type="signal peptide" evidence="1">
    <location>
        <begin position="1"/>
        <end position="17"/>
    </location>
</feature>
<protein>
    <recommendedName>
        <fullName evidence="4">DUF4825 domain-containing protein</fullName>
    </recommendedName>
</protein>
<evidence type="ECO:0000313" key="2">
    <source>
        <dbReference type="EMBL" id="SDJ13471.1"/>
    </source>
</evidence>
<dbReference type="EMBL" id="FNEV01000002">
    <property type="protein sequence ID" value="SDJ13471.1"/>
    <property type="molecule type" value="Genomic_DNA"/>
</dbReference>
<dbReference type="AlphaFoldDB" id="A0A1G8R947"/>
<name>A0A1G8R947_9BACI</name>
<sequence>MMRISFLFLMLSGILIAGCQTNEEAMVSIDQLSISSEGLADGQNYYIISPFKWKGPEEAELVDISIVDEEGEPVNSSQGISASFYVAADTKQSGVYRRDDIGEKQRVDGYELTEEQTLIMQLKLNNVRENENRRLKVLFTSGDEVHEKLLEWEAVEGLKSSAS</sequence>
<evidence type="ECO:0000313" key="3">
    <source>
        <dbReference type="Proteomes" id="UP000199225"/>
    </source>
</evidence>
<dbReference type="Proteomes" id="UP000199225">
    <property type="component" value="Unassembled WGS sequence"/>
</dbReference>
<keyword evidence="3" id="KW-1185">Reference proteome</keyword>
<gene>
    <name evidence="2" type="ORF">SAMN04490247_0900</name>
</gene>
<evidence type="ECO:0008006" key="4">
    <source>
        <dbReference type="Google" id="ProtNLM"/>
    </source>
</evidence>
<feature type="chain" id="PRO_5039077233" description="DUF4825 domain-containing protein" evidence="1">
    <location>
        <begin position="18"/>
        <end position="163"/>
    </location>
</feature>